<dbReference type="InterPro" id="IPR055281">
    <property type="entry name" value="GIR1-2/SIED1"/>
</dbReference>
<dbReference type="Proteomes" id="UP001630127">
    <property type="component" value="Unassembled WGS sequence"/>
</dbReference>
<organism evidence="3 4">
    <name type="scientific">Cinchona calisaya</name>
    <dbReference type="NCBI Taxonomy" id="153742"/>
    <lineage>
        <taxon>Eukaryota</taxon>
        <taxon>Viridiplantae</taxon>
        <taxon>Streptophyta</taxon>
        <taxon>Embryophyta</taxon>
        <taxon>Tracheophyta</taxon>
        <taxon>Spermatophyta</taxon>
        <taxon>Magnoliopsida</taxon>
        <taxon>eudicotyledons</taxon>
        <taxon>Gunneridae</taxon>
        <taxon>Pentapetalae</taxon>
        <taxon>asterids</taxon>
        <taxon>lamiids</taxon>
        <taxon>Gentianales</taxon>
        <taxon>Rubiaceae</taxon>
        <taxon>Cinchonoideae</taxon>
        <taxon>Cinchoneae</taxon>
        <taxon>Cinchona</taxon>
    </lineage>
</organism>
<feature type="compositionally biased region" description="Low complexity" evidence="1">
    <location>
        <begin position="152"/>
        <end position="169"/>
    </location>
</feature>
<feature type="region of interest" description="Disordered" evidence="1">
    <location>
        <begin position="146"/>
        <end position="178"/>
    </location>
</feature>
<evidence type="ECO:0000256" key="1">
    <source>
        <dbReference type="SAM" id="MobiDB-lite"/>
    </source>
</evidence>
<evidence type="ECO:0000313" key="3">
    <source>
        <dbReference type="EMBL" id="KAL3503742.1"/>
    </source>
</evidence>
<keyword evidence="4" id="KW-1185">Reference proteome</keyword>
<feature type="compositionally biased region" description="Polar residues" evidence="1">
    <location>
        <begin position="72"/>
        <end position="93"/>
    </location>
</feature>
<evidence type="ECO:0000259" key="2">
    <source>
        <dbReference type="Pfam" id="PF24747"/>
    </source>
</evidence>
<comment type="caution">
    <text evidence="3">The sequence shown here is derived from an EMBL/GenBank/DDBJ whole genome shotgun (WGS) entry which is preliminary data.</text>
</comment>
<accession>A0ABD2Y8F3</accession>
<dbReference type="Pfam" id="PF24747">
    <property type="entry name" value="Zn-ribbon_GIR1"/>
    <property type="match status" value="1"/>
</dbReference>
<reference evidence="3 4" key="1">
    <citation type="submission" date="2024-11" db="EMBL/GenBank/DDBJ databases">
        <title>A near-complete genome assembly of Cinchona calisaya.</title>
        <authorList>
            <person name="Lian D.C."/>
            <person name="Zhao X.W."/>
            <person name="Wei L."/>
        </authorList>
    </citation>
    <scope>NUCLEOTIDE SEQUENCE [LARGE SCALE GENOMIC DNA]</scope>
    <source>
        <tissue evidence="3">Nenye</tissue>
    </source>
</reference>
<evidence type="ECO:0000313" key="4">
    <source>
        <dbReference type="Proteomes" id="UP001630127"/>
    </source>
</evidence>
<protein>
    <recommendedName>
        <fullName evidence="2">GIR1-like zinc ribbon domain-containing protein</fullName>
    </recommendedName>
</protein>
<proteinExistence type="predicted"/>
<feature type="domain" description="GIR1-like zinc ribbon" evidence="2">
    <location>
        <begin position="186"/>
        <end position="211"/>
    </location>
</feature>
<dbReference type="PANTHER" id="PTHR33177">
    <property type="entry name" value="PUTATIVE-RELATED"/>
    <property type="match status" value="1"/>
</dbReference>
<dbReference type="InterPro" id="IPR056440">
    <property type="entry name" value="Zn-ribbon_GIR1"/>
</dbReference>
<dbReference type="PANTHER" id="PTHR33177:SF24">
    <property type="entry name" value="FILAMENTOUS HEMAGGLUTININ TRANSPORTER"/>
    <property type="match status" value="1"/>
</dbReference>
<name>A0ABD2Y8F3_9GENT</name>
<sequence length="228" mass="24475">MAADVSSLIRILNGGDTKESGKSTALITRDLLGGCCPLDSKELDLDMQVPSGWEKRLDLKSGKVFLQRCDSPHSSSSTSEQKRQNNGANSKLQDLNLPPDAKLQLFDDSSLELELLPSSSAASSIYHSVCTLDKVKSALERAEKETIRKRSISMSKSSSSPPSNSSSSIKEGEVDDEEKSSTSFAAGCPGCLLYVLISTKNPKCPRCSAIVPLPGTVKKPRIDLNISI</sequence>
<dbReference type="EMBL" id="JBJUIK010000015">
    <property type="protein sequence ID" value="KAL3503742.1"/>
    <property type="molecule type" value="Genomic_DNA"/>
</dbReference>
<feature type="region of interest" description="Disordered" evidence="1">
    <location>
        <begin position="70"/>
        <end position="95"/>
    </location>
</feature>
<gene>
    <name evidence="3" type="ORF">ACH5RR_038191</name>
</gene>
<dbReference type="AlphaFoldDB" id="A0ABD2Y8F3"/>